<dbReference type="SUPFAM" id="SSF75304">
    <property type="entry name" value="Amidase signature (AS) enzymes"/>
    <property type="match status" value="1"/>
</dbReference>
<dbReference type="RefSeq" id="WP_184666456.1">
    <property type="nucleotide sequence ID" value="NZ_BAABAI010000034.1"/>
</dbReference>
<dbReference type="InterPro" id="IPR036928">
    <property type="entry name" value="AS_sf"/>
</dbReference>
<name>A0A7W7WUE7_9PSEU</name>
<dbReference type="Proteomes" id="UP000542674">
    <property type="component" value="Unassembled WGS sequence"/>
</dbReference>
<dbReference type="GO" id="GO:0016740">
    <property type="term" value="F:transferase activity"/>
    <property type="evidence" value="ECO:0007669"/>
    <property type="project" value="UniProtKB-KW"/>
</dbReference>
<sequence length="497" mass="51768">MSDLIRENASDLAAKIASRETSAVEVAQAHLDRIDQVDGAVHAFLHVDREGALAAARAVDQDIADGRPVGPLAGVPLALKDVLTAEGIPTTAGSKMLEGWRPPYDATVTRRLKEAGVVILGKTNMDEFAMGSSTENSAYGPTRNPWDLDRIPGGSGGGSSAALAAFEAPLAIGTDTGGSIRQPGAVTGTVGVKPTYGGVSRYGLIAFSSSLDQAGPCARSVLDAALLHEVIGGHDPLDSTSVDVPVPPVVAAAREGANGDLTGVRVGVVTQFSGDGYQPGVLRSFEAAVAQLKQLGAEVVEVSCPSFDFALPAYYLIAPSEASSNLARFDSMRYGLRVGDDGTRSAEEVMSLTREAGFGPEVKRRIMIGTYALSSGYYDAYYGSAQKVRTLITRDFASAFERVDVLVSPTTPTTAFRIGERVDDPLAMYKADLCTIPANLAGTPALSIPSGLSDEDGLPVGLQIMAPALQDHRMYRVAAAYEVARGPIGSAPEPVGA</sequence>
<gene>
    <name evidence="8" type="primary">gatA</name>
    <name evidence="10" type="ORF">F4559_001066</name>
</gene>
<evidence type="ECO:0000256" key="1">
    <source>
        <dbReference type="ARBA" id="ARBA00008069"/>
    </source>
</evidence>
<comment type="subunit">
    <text evidence="8">Heterotrimer of A, B and C subunits.</text>
</comment>
<evidence type="ECO:0000256" key="3">
    <source>
        <dbReference type="ARBA" id="ARBA00022741"/>
    </source>
</evidence>
<dbReference type="EC" id="6.3.5.7" evidence="8"/>
<comment type="catalytic activity">
    <reaction evidence="7 8">
        <text>L-glutamyl-tRNA(Gln) + L-glutamine + ATP + H2O = L-glutaminyl-tRNA(Gln) + L-glutamate + ADP + phosphate + H(+)</text>
        <dbReference type="Rhea" id="RHEA:17521"/>
        <dbReference type="Rhea" id="RHEA-COMP:9681"/>
        <dbReference type="Rhea" id="RHEA-COMP:9684"/>
        <dbReference type="ChEBI" id="CHEBI:15377"/>
        <dbReference type="ChEBI" id="CHEBI:15378"/>
        <dbReference type="ChEBI" id="CHEBI:29985"/>
        <dbReference type="ChEBI" id="CHEBI:30616"/>
        <dbReference type="ChEBI" id="CHEBI:43474"/>
        <dbReference type="ChEBI" id="CHEBI:58359"/>
        <dbReference type="ChEBI" id="CHEBI:78520"/>
        <dbReference type="ChEBI" id="CHEBI:78521"/>
        <dbReference type="ChEBI" id="CHEBI:456216"/>
        <dbReference type="EC" id="6.3.5.7"/>
    </reaction>
</comment>
<dbReference type="PROSITE" id="PS00571">
    <property type="entry name" value="AMIDASES"/>
    <property type="match status" value="1"/>
</dbReference>
<evidence type="ECO:0000256" key="8">
    <source>
        <dbReference type="HAMAP-Rule" id="MF_00120"/>
    </source>
</evidence>
<keyword evidence="2 8" id="KW-0436">Ligase</keyword>
<dbReference type="PANTHER" id="PTHR11895">
    <property type="entry name" value="TRANSAMIDASE"/>
    <property type="match status" value="1"/>
</dbReference>
<dbReference type="NCBIfam" id="TIGR00132">
    <property type="entry name" value="gatA"/>
    <property type="match status" value="1"/>
</dbReference>
<dbReference type="InterPro" id="IPR020556">
    <property type="entry name" value="Amidase_CS"/>
</dbReference>
<proteinExistence type="inferred from homology"/>
<comment type="caution">
    <text evidence="10">The sequence shown here is derived from an EMBL/GenBank/DDBJ whole genome shotgun (WGS) entry which is preliminary data.</text>
</comment>
<comment type="similarity">
    <text evidence="1 8">Belongs to the amidase family. GatA subfamily.</text>
</comment>
<evidence type="ECO:0000313" key="10">
    <source>
        <dbReference type="EMBL" id="MBB4963707.1"/>
    </source>
</evidence>
<dbReference type="EMBL" id="JACHJS010000001">
    <property type="protein sequence ID" value="MBB4963707.1"/>
    <property type="molecule type" value="Genomic_DNA"/>
</dbReference>
<dbReference type="HAMAP" id="MF_00120">
    <property type="entry name" value="GatA"/>
    <property type="match status" value="1"/>
</dbReference>
<organism evidence="10 11">
    <name type="scientific">Saccharothrix violaceirubra</name>
    <dbReference type="NCBI Taxonomy" id="413306"/>
    <lineage>
        <taxon>Bacteria</taxon>
        <taxon>Bacillati</taxon>
        <taxon>Actinomycetota</taxon>
        <taxon>Actinomycetes</taxon>
        <taxon>Pseudonocardiales</taxon>
        <taxon>Pseudonocardiaceae</taxon>
        <taxon>Saccharothrix</taxon>
    </lineage>
</organism>
<dbReference type="Gene3D" id="3.90.1300.10">
    <property type="entry name" value="Amidase signature (AS) domain"/>
    <property type="match status" value="1"/>
</dbReference>
<keyword evidence="4 8" id="KW-0067">ATP-binding</keyword>
<accession>A0A7W7WUE7</accession>
<feature type="active site" description="Charge relay system" evidence="8">
    <location>
        <position position="155"/>
    </location>
</feature>
<dbReference type="PIRSF" id="PIRSF001221">
    <property type="entry name" value="Amidase_fungi"/>
    <property type="match status" value="1"/>
</dbReference>
<dbReference type="InterPro" id="IPR023631">
    <property type="entry name" value="Amidase_dom"/>
</dbReference>
<dbReference type="GO" id="GO:0050567">
    <property type="term" value="F:glutaminyl-tRNA synthase (glutamine-hydrolyzing) activity"/>
    <property type="evidence" value="ECO:0007669"/>
    <property type="project" value="UniProtKB-UniRule"/>
</dbReference>
<evidence type="ECO:0000256" key="5">
    <source>
        <dbReference type="ARBA" id="ARBA00022917"/>
    </source>
</evidence>
<protein>
    <recommendedName>
        <fullName evidence="8">Glutamyl-tRNA(Gln) amidotransferase subunit A</fullName>
        <shortName evidence="8">Glu-ADT subunit A</shortName>
        <ecNumber evidence="8">6.3.5.7</ecNumber>
    </recommendedName>
</protein>
<keyword evidence="11" id="KW-1185">Reference proteome</keyword>
<keyword evidence="10" id="KW-0808">Transferase</keyword>
<evidence type="ECO:0000259" key="9">
    <source>
        <dbReference type="Pfam" id="PF01425"/>
    </source>
</evidence>
<dbReference type="Pfam" id="PF01425">
    <property type="entry name" value="Amidase"/>
    <property type="match status" value="1"/>
</dbReference>
<evidence type="ECO:0000256" key="7">
    <source>
        <dbReference type="ARBA" id="ARBA00047407"/>
    </source>
</evidence>
<reference evidence="10 11" key="1">
    <citation type="submission" date="2020-08" db="EMBL/GenBank/DDBJ databases">
        <title>Sequencing the genomes of 1000 actinobacteria strains.</title>
        <authorList>
            <person name="Klenk H.-P."/>
        </authorList>
    </citation>
    <scope>NUCLEOTIDE SEQUENCE [LARGE SCALE GENOMIC DNA]</scope>
    <source>
        <strain evidence="10 11">DSM 45084</strain>
    </source>
</reference>
<dbReference type="GO" id="GO:0030956">
    <property type="term" value="C:glutamyl-tRNA(Gln) amidotransferase complex"/>
    <property type="evidence" value="ECO:0007669"/>
    <property type="project" value="InterPro"/>
</dbReference>
<evidence type="ECO:0000313" key="11">
    <source>
        <dbReference type="Proteomes" id="UP000542674"/>
    </source>
</evidence>
<keyword evidence="5 8" id="KW-0648">Protein biosynthesis</keyword>
<feature type="domain" description="Amidase" evidence="9">
    <location>
        <begin position="25"/>
        <end position="473"/>
    </location>
</feature>
<comment type="function">
    <text evidence="6 8">Allows the formation of correctly charged Gln-tRNA(Gln) through the transamidation of misacylated Glu-tRNA(Gln) in organisms which lack glutaminyl-tRNA synthetase. The reaction takes place in the presence of glutamine and ATP through an activated gamma-phospho-Glu-tRNA(Gln).</text>
</comment>
<keyword evidence="3 8" id="KW-0547">Nucleotide-binding</keyword>
<dbReference type="PANTHER" id="PTHR11895:SF151">
    <property type="entry name" value="GLUTAMYL-TRNA(GLN) AMIDOTRANSFERASE SUBUNIT A"/>
    <property type="match status" value="1"/>
</dbReference>
<evidence type="ECO:0000256" key="2">
    <source>
        <dbReference type="ARBA" id="ARBA00022598"/>
    </source>
</evidence>
<feature type="active site" description="Charge relay system" evidence="8">
    <location>
        <position position="80"/>
    </location>
</feature>
<evidence type="ECO:0000256" key="6">
    <source>
        <dbReference type="ARBA" id="ARBA00025295"/>
    </source>
</evidence>
<feature type="active site" description="Acyl-ester intermediate" evidence="8">
    <location>
        <position position="179"/>
    </location>
</feature>
<dbReference type="GO" id="GO:0006412">
    <property type="term" value="P:translation"/>
    <property type="evidence" value="ECO:0007669"/>
    <property type="project" value="UniProtKB-UniRule"/>
</dbReference>
<evidence type="ECO:0000256" key="4">
    <source>
        <dbReference type="ARBA" id="ARBA00022840"/>
    </source>
</evidence>
<dbReference type="AlphaFoldDB" id="A0A7W7WUE7"/>
<dbReference type="InterPro" id="IPR000120">
    <property type="entry name" value="Amidase"/>
</dbReference>
<dbReference type="InterPro" id="IPR004412">
    <property type="entry name" value="GatA"/>
</dbReference>
<dbReference type="GO" id="GO:0005524">
    <property type="term" value="F:ATP binding"/>
    <property type="evidence" value="ECO:0007669"/>
    <property type="project" value="UniProtKB-KW"/>
</dbReference>